<sequence length="152" mass="18099">MMATKDLNFETFSQDAHEYMNYLAQELGHPQEKSRVLKIWRAVMHTLRDRIHLGESLQLIDPLNAILKGIYVENWKFSEKPPLEYDTLEEMKDEVKKLQKFYGEDDFPWKKPTEEIILITLNSLQKFMDKSQLEHIRGQMPKEIKTFLEGKI</sequence>
<dbReference type="InterPro" id="IPR018727">
    <property type="entry name" value="DUF2267"/>
</dbReference>
<comment type="caution">
    <text evidence="1">The sequence shown here is derived from an EMBL/GenBank/DDBJ whole genome shotgun (WGS) entry which is preliminary data.</text>
</comment>
<dbReference type="EMBL" id="JAVRHP010000113">
    <property type="protein sequence ID" value="MDT0651445.1"/>
    <property type="molecule type" value="Genomic_DNA"/>
</dbReference>
<dbReference type="Gene3D" id="1.10.490.110">
    <property type="entry name" value="Uncharacterized conserved protein DUF2267"/>
    <property type="match status" value="1"/>
</dbReference>
<dbReference type="InterPro" id="IPR038282">
    <property type="entry name" value="DUF2267_sf"/>
</dbReference>
<proteinExistence type="predicted"/>
<name>A0ABU3CZW7_9FLAO</name>
<organism evidence="1 2">
    <name type="scientific">Autumnicola edwardsiae</name>
    <dbReference type="NCBI Taxonomy" id="3075594"/>
    <lineage>
        <taxon>Bacteria</taxon>
        <taxon>Pseudomonadati</taxon>
        <taxon>Bacteroidota</taxon>
        <taxon>Flavobacteriia</taxon>
        <taxon>Flavobacteriales</taxon>
        <taxon>Flavobacteriaceae</taxon>
        <taxon>Autumnicola</taxon>
    </lineage>
</organism>
<evidence type="ECO:0000313" key="2">
    <source>
        <dbReference type="Proteomes" id="UP001248819"/>
    </source>
</evidence>
<reference evidence="1 2" key="1">
    <citation type="submission" date="2023-09" db="EMBL/GenBank/DDBJ databases">
        <authorList>
            <person name="Rey-Velasco X."/>
        </authorList>
    </citation>
    <scope>NUCLEOTIDE SEQUENCE [LARGE SCALE GENOMIC DNA]</scope>
    <source>
        <strain evidence="1 2">F297</strain>
    </source>
</reference>
<keyword evidence="2" id="KW-1185">Reference proteome</keyword>
<dbReference type="Proteomes" id="UP001248819">
    <property type="component" value="Unassembled WGS sequence"/>
</dbReference>
<dbReference type="Pfam" id="PF10025">
    <property type="entry name" value="DUF2267"/>
    <property type="match status" value="1"/>
</dbReference>
<protein>
    <submittedName>
        <fullName evidence="1">DUF2267 domain-containing protein</fullName>
    </submittedName>
</protein>
<dbReference type="RefSeq" id="WP_311485549.1">
    <property type="nucleotide sequence ID" value="NZ_JAVRHP010000113.1"/>
</dbReference>
<accession>A0ABU3CZW7</accession>
<evidence type="ECO:0000313" key="1">
    <source>
        <dbReference type="EMBL" id="MDT0651445.1"/>
    </source>
</evidence>
<gene>
    <name evidence="1" type="ORF">RM529_14915</name>
</gene>